<dbReference type="SUPFAM" id="SSF103657">
    <property type="entry name" value="BAR/IMD domain-like"/>
    <property type="match status" value="1"/>
</dbReference>
<feature type="compositionally biased region" description="Polar residues" evidence="4">
    <location>
        <begin position="866"/>
        <end position="876"/>
    </location>
</feature>
<feature type="non-terminal residue" evidence="7">
    <location>
        <position position="1"/>
    </location>
</feature>
<feature type="region of interest" description="Disordered" evidence="4">
    <location>
        <begin position="732"/>
        <end position="917"/>
    </location>
</feature>
<dbReference type="PRINTS" id="PR00452">
    <property type="entry name" value="SH3DOMAIN"/>
</dbReference>
<evidence type="ECO:0000256" key="4">
    <source>
        <dbReference type="SAM" id="MobiDB-lite"/>
    </source>
</evidence>
<evidence type="ECO:0000313" key="7">
    <source>
        <dbReference type="RefSeq" id="XP_013785116.1"/>
    </source>
</evidence>
<feature type="compositionally biased region" description="Polar residues" evidence="4">
    <location>
        <begin position="833"/>
        <end position="847"/>
    </location>
</feature>
<accession>A0ABM1BMQ9</accession>
<keyword evidence="3" id="KW-0175">Coiled coil</keyword>
<dbReference type="PANTHER" id="PTHR15735">
    <property type="entry name" value="FCH AND DOUBLE SH3 DOMAINS PROTEIN"/>
    <property type="match status" value="1"/>
</dbReference>
<dbReference type="SUPFAM" id="SSF50044">
    <property type="entry name" value="SH3-domain"/>
    <property type="match status" value="1"/>
</dbReference>
<evidence type="ECO:0000256" key="3">
    <source>
        <dbReference type="SAM" id="Coils"/>
    </source>
</evidence>
<dbReference type="Pfam" id="PF00018">
    <property type="entry name" value="SH3_1"/>
    <property type="match status" value="1"/>
</dbReference>
<dbReference type="GeneID" id="106469195"/>
<dbReference type="InterPro" id="IPR001452">
    <property type="entry name" value="SH3_domain"/>
</dbReference>
<evidence type="ECO:0000256" key="1">
    <source>
        <dbReference type="ARBA" id="ARBA00022443"/>
    </source>
</evidence>
<feature type="coiled-coil region" evidence="3">
    <location>
        <begin position="293"/>
        <end position="320"/>
    </location>
</feature>
<dbReference type="PROSITE" id="PS50002">
    <property type="entry name" value="SH3"/>
    <property type="match status" value="1"/>
</dbReference>
<feature type="compositionally biased region" description="Acidic residues" evidence="4">
    <location>
        <begin position="882"/>
        <end position="892"/>
    </location>
</feature>
<feature type="region of interest" description="Disordered" evidence="4">
    <location>
        <begin position="335"/>
        <end position="368"/>
    </location>
</feature>
<feature type="domain" description="SH3" evidence="5">
    <location>
        <begin position="544"/>
        <end position="607"/>
    </location>
</feature>
<feature type="compositionally biased region" description="Low complexity" evidence="4">
    <location>
        <begin position="343"/>
        <end position="356"/>
    </location>
</feature>
<feature type="compositionally biased region" description="Polar residues" evidence="4">
    <location>
        <begin position="748"/>
        <end position="762"/>
    </location>
</feature>
<dbReference type="Gene3D" id="2.30.30.40">
    <property type="entry name" value="SH3 Domains"/>
    <property type="match status" value="1"/>
</dbReference>
<keyword evidence="1 2" id="KW-0728">SH3 domain</keyword>
<gene>
    <name evidence="7" type="primary">LOC106469195</name>
</gene>
<dbReference type="InterPro" id="IPR027267">
    <property type="entry name" value="AH/BAR_dom_sf"/>
</dbReference>
<keyword evidence="6" id="KW-1185">Reference proteome</keyword>
<dbReference type="InterPro" id="IPR036028">
    <property type="entry name" value="SH3-like_dom_sf"/>
</dbReference>
<dbReference type="SMART" id="SM00326">
    <property type="entry name" value="SH3"/>
    <property type="match status" value="1"/>
</dbReference>
<sequence>ALAKLGNSYLQRKVPTVSEMKNGNNGQQKTVYTVWKTLLDETIKIAQAKQAAVDVYQEVSDKAKTLRNNKLQVSKKCFDNIRKMHEELQQSAQEVDKAKKLYLEEEHMAHEAREKAQEAEEKKEACDIQATKARNDYILTLVAANAHLSRFYEVDLEDLIQLALFKEKFLHEDQNYSSEDANLDCDIYDKIKEYVQLVCRSELVTCATWQSSFSYLQGEAEIVTKISTENNAGLCLSKEARKWASCIAKENRTLRECYEELGRLQFEAIGKEKSSVSLNGERTGTEIDPEVRIEELRQMIRKAETGKAKAEARIEALRDGEVNVDEWLKSADVESLGPHDNLSRTGSRSSRSSQRSSHSEVYDEAASEANESFYDSDFNDDMSDTSTQSQTMLSTSVVDATVPDNQRNVEEASEEDSVFPVEVQNGEYVGQQYETTKQETEFSPALNIRCTALFTYEFTNIVAVSRSLKARNYRDEEGYIPQNYVEIADEQDFVSSIQPAPASFSSVDYTSESFSSPPDNTQIDGATDDVVPVDELNNSPPALSGERFCQALFDYEAMCDEELSFTEGQIIRISKKVVHDVDDGWWEGEIDGRFGIFPSLVVKEIKADEESQTPSVGFVDLQLIPLRSRLNESLESFQNSFEAVTQELQKPLQQPAIVVEYAIENQDIGQLQSSRTEGDIPPVEQDDTIESTSDQDIIALQSTKTEGDIPPVEQDDAIESTSEQDIIVLQSFKTEGDIPPVEQDDTIESPSDQDIIALQSSKTEGDIPPVHQSDPIESTDDQDVCQIQHFRTEEDNPLVNQNYYTYSTADQDVSQEQSSRTEEDVPPIEQNDCIDSTADQDASQEQSSRTEEDIIPDQQDDHIDSTTDQDVSQEQSSRTEEDAPPIEQDDPMDSIADHDIIQQESSRIEEDVSPVEQDDHMDSATVANHNVRNVDKEVQEYKSEGFSQDGVLCQASTELTDSVENNGSIKDTEVTHNI</sequence>
<feature type="compositionally biased region" description="Basic and acidic residues" evidence="4">
    <location>
        <begin position="895"/>
        <end position="910"/>
    </location>
</feature>
<dbReference type="RefSeq" id="XP_013785116.1">
    <property type="nucleotide sequence ID" value="XM_013929662.1"/>
</dbReference>
<protein>
    <submittedName>
        <fullName evidence="7">F-BAR and double SH3 domains protein 2-like</fullName>
    </submittedName>
</protein>
<evidence type="ECO:0000313" key="6">
    <source>
        <dbReference type="Proteomes" id="UP000694941"/>
    </source>
</evidence>
<evidence type="ECO:0000259" key="5">
    <source>
        <dbReference type="PROSITE" id="PS50002"/>
    </source>
</evidence>
<feature type="coiled-coil region" evidence="3">
    <location>
        <begin position="81"/>
        <end position="136"/>
    </location>
</feature>
<dbReference type="PANTHER" id="PTHR15735:SF21">
    <property type="entry name" value="PROTEIN NERVOUS WRECK"/>
    <property type="match status" value="1"/>
</dbReference>
<evidence type="ECO:0000256" key="2">
    <source>
        <dbReference type="PROSITE-ProRule" id="PRU00192"/>
    </source>
</evidence>
<feature type="compositionally biased region" description="Polar residues" evidence="4">
    <location>
        <begin position="798"/>
        <end position="818"/>
    </location>
</feature>
<reference evidence="7" key="1">
    <citation type="submission" date="2025-08" db="UniProtKB">
        <authorList>
            <consortium name="RefSeq"/>
        </authorList>
    </citation>
    <scope>IDENTIFICATION</scope>
    <source>
        <tissue evidence="7">Muscle</tissue>
    </source>
</reference>
<feature type="region of interest" description="Disordered" evidence="4">
    <location>
        <begin position="701"/>
        <end position="720"/>
    </location>
</feature>
<name>A0ABM1BMQ9_LIMPO</name>
<feature type="region of interest" description="Disordered" evidence="4">
    <location>
        <begin position="669"/>
        <end position="693"/>
    </location>
</feature>
<dbReference type="Gene3D" id="1.20.1270.60">
    <property type="entry name" value="Arfaptin homology (AH) domain/BAR domain"/>
    <property type="match status" value="1"/>
</dbReference>
<proteinExistence type="predicted"/>
<organism evidence="6 7">
    <name type="scientific">Limulus polyphemus</name>
    <name type="common">Atlantic horseshoe crab</name>
    <dbReference type="NCBI Taxonomy" id="6850"/>
    <lineage>
        <taxon>Eukaryota</taxon>
        <taxon>Metazoa</taxon>
        <taxon>Ecdysozoa</taxon>
        <taxon>Arthropoda</taxon>
        <taxon>Chelicerata</taxon>
        <taxon>Merostomata</taxon>
        <taxon>Xiphosura</taxon>
        <taxon>Limulidae</taxon>
        <taxon>Limulus</taxon>
    </lineage>
</organism>
<dbReference type="Proteomes" id="UP000694941">
    <property type="component" value="Unplaced"/>
</dbReference>